<dbReference type="EMBL" id="CP071090">
    <property type="protein sequence ID" value="QSQ25458.1"/>
    <property type="molecule type" value="Genomic_DNA"/>
</dbReference>
<name>A0ABX7P4T7_9BACT</name>
<keyword evidence="2" id="KW-1185">Reference proteome</keyword>
<accession>A0ABX7P4T7</accession>
<gene>
    <name evidence="1" type="ORF">JY651_11230</name>
</gene>
<organism evidence="1 2">
    <name type="scientific">Pyxidicoccus parkwayensis</name>
    <dbReference type="NCBI Taxonomy" id="2813578"/>
    <lineage>
        <taxon>Bacteria</taxon>
        <taxon>Pseudomonadati</taxon>
        <taxon>Myxococcota</taxon>
        <taxon>Myxococcia</taxon>
        <taxon>Myxococcales</taxon>
        <taxon>Cystobacterineae</taxon>
        <taxon>Myxococcaceae</taxon>
        <taxon>Pyxidicoccus</taxon>
    </lineage>
</organism>
<evidence type="ECO:0000313" key="1">
    <source>
        <dbReference type="EMBL" id="QSQ25458.1"/>
    </source>
</evidence>
<dbReference type="Proteomes" id="UP000662747">
    <property type="component" value="Chromosome"/>
</dbReference>
<dbReference type="RefSeq" id="WP_206727013.1">
    <property type="nucleotide sequence ID" value="NZ_CP071090.1"/>
</dbReference>
<evidence type="ECO:0000313" key="2">
    <source>
        <dbReference type="Proteomes" id="UP000662747"/>
    </source>
</evidence>
<proteinExistence type="predicted"/>
<protein>
    <submittedName>
        <fullName evidence="1">Uncharacterized protein</fullName>
    </submittedName>
</protein>
<sequence length="376" mass="41119">MRVLLWAASVMLLLAVLALVAADLWVRKQYEPALDTFSADMTANVDLFCEEQAKLAADPWFHEPHTEGDAGPLLNVWLGWDPAPKMPADSPLQVPAALEGKKDWEVLLASDFDFSTLDFGWMKQLQAFDRWDTLKHTPAPLPEPYFYLTASIPNYIPLQTWAKLRLIHGIRSGQPLEAARDVRHLAWLAYRSDTLIGAMIATAILGIERKAHDSMQTPPPEWRPMSAEQGERMRAVFWASMAFSSIATPVEVARKARTCGEPISRCTGLGESVGMARYLQPVAEGPYRPAYAALGEAMASTPCPTSLAKTLWARGATLQDAPPDGTAIPTLPAWTKALPTGRSGKHVAGILLSFGIQNIDNLKNLRAMPASADAAP</sequence>
<reference evidence="1 2" key="1">
    <citation type="submission" date="2021-02" db="EMBL/GenBank/DDBJ databases">
        <title>De Novo genome assembly of isolated myxobacteria.</title>
        <authorList>
            <person name="Stevens D.C."/>
        </authorList>
    </citation>
    <scope>NUCLEOTIDE SEQUENCE [LARGE SCALE GENOMIC DNA]</scope>
    <source>
        <strain evidence="2">SCPEA02</strain>
    </source>
</reference>